<dbReference type="EMBL" id="VJMJ01000071">
    <property type="protein sequence ID" value="KAF0738611.1"/>
    <property type="molecule type" value="Genomic_DNA"/>
</dbReference>
<organism evidence="2 3">
    <name type="scientific">Aphanomyces euteiches</name>
    <dbReference type="NCBI Taxonomy" id="100861"/>
    <lineage>
        <taxon>Eukaryota</taxon>
        <taxon>Sar</taxon>
        <taxon>Stramenopiles</taxon>
        <taxon>Oomycota</taxon>
        <taxon>Saprolegniomycetes</taxon>
        <taxon>Saprolegniales</taxon>
        <taxon>Verrucalvaceae</taxon>
        <taxon>Aphanomyces</taxon>
    </lineage>
</organism>
<dbReference type="GO" id="GO:0016491">
    <property type="term" value="F:oxidoreductase activity"/>
    <property type="evidence" value="ECO:0007669"/>
    <property type="project" value="InterPro"/>
</dbReference>
<keyword evidence="3" id="KW-1185">Reference proteome</keyword>
<evidence type="ECO:0000259" key="1">
    <source>
        <dbReference type="Pfam" id="PF00724"/>
    </source>
</evidence>
<dbReference type="Gene3D" id="3.20.20.70">
    <property type="entry name" value="Aldolase class I"/>
    <property type="match status" value="1"/>
</dbReference>
<accession>A0A6G0XEL6</accession>
<evidence type="ECO:0000313" key="2">
    <source>
        <dbReference type="EMBL" id="KAF0738611.1"/>
    </source>
</evidence>
<dbReference type="PANTHER" id="PTHR22893">
    <property type="entry name" value="NADH OXIDOREDUCTASE-RELATED"/>
    <property type="match status" value="1"/>
</dbReference>
<evidence type="ECO:0000313" key="3">
    <source>
        <dbReference type="Proteomes" id="UP000481153"/>
    </source>
</evidence>
<dbReference type="InterPro" id="IPR013785">
    <property type="entry name" value="Aldolase_TIM"/>
</dbReference>
<dbReference type="Pfam" id="PF00724">
    <property type="entry name" value="Oxidored_FMN"/>
    <property type="match status" value="1"/>
</dbReference>
<dbReference type="VEuPathDB" id="FungiDB:AeMF1_019272"/>
<dbReference type="AlphaFoldDB" id="A0A6G0XEL6"/>
<dbReference type="InterPro" id="IPR001155">
    <property type="entry name" value="OxRdtase_FMN_N"/>
</dbReference>
<name>A0A6G0XEL6_9STRA</name>
<sequence>MANNLFSPIQIGSLHLKNRIFMAPLGRARAEVSTQIPTDLMAEYYAQRASAGIIIAEATAIAPKIIGAAGQSGLFTQEQLAGWKKVTDAVHTNGGKIFVQLWHPGRAAHPDMNDGAASVAPSAIAIEGETHRVDGQKAYSVPRELTLNEIATIVQQYATAAKNAVEVAGFDGVEIHAANGYLIDQFLSSSSNIRTDKYGGSLENRARFATEVECFNSINDDDPEGISEYVAKLSQRFNLAYVHVLRRDFLGIRQGDVVPIFRQHFTNTLVSNLGFTKDEANAEIEAGNIDVVAFGQLFIANPDLVERLAKDAELNTPDQATFYTGGAKGTQHWLKLD</sequence>
<dbReference type="SUPFAM" id="SSF51395">
    <property type="entry name" value="FMN-linked oxidoreductases"/>
    <property type="match status" value="1"/>
</dbReference>
<dbReference type="GO" id="GO:0010181">
    <property type="term" value="F:FMN binding"/>
    <property type="evidence" value="ECO:0007669"/>
    <property type="project" value="InterPro"/>
</dbReference>
<feature type="domain" description="NADH:flavin oxidoreductase/NADH oxidase N-terminal" evidence="1">
    <location>
        <begin position="4"/>
        <end position="212"/>
    </location>
</feature>
<protein>
    <recommendedName>
        <fullName evidence="1">NADH:flavin oxidoreductase/NADH oxidase N-terminal domain-containing protein</fullName>
    </recommendedName>
</protein>
<reference evidence="2 3" key="1">
    <citation type="submission" date="2019-07" db="EMBL/GenBank/DDBJ databases">
        <title>Genomics analysis of Aphanomyces spp. identifies a new class of oomycete effector associated with host adaptation.</title>
        <authorList>
            <person name="Gaulin E."/>
        </authorList>
    </citation>
    <scope>NUCLEOTIDE SEQUENCE [LARGE SCALE GENOMIC DNA]</scope>
    <source>
        <strain evidence="2 3">ATCC 201684</strain>
    </source>
</reference>
<comment type="caution">
    <text evidence="2">The sequence shown here is derived from an EMBL/GenBank/DDBJ whole genome shotgun (WGS) entry which is preliminary data.</text>
</comment>
<dbReference type="CDD" id="cd02933">
    <property type="entry name" value="OYE_like_FMN"/>
    <property type="match status" value="1"/>
</dbReference>
<proteinExistence type="predicted"/>
<gene>
    <name evidence="2" type="ORF">Ae201684_005539</name>
</gene>
<dbReference type="Proteomes" id="UP000481153">
    <property type="component" value="Unassembled WGS sequence"/>
</dbReference>
<dbReference type="InterPro" id="IPR045247">
    <property type="entry name" value="Oye-like"/>
</dbReference>
<dbReference type="PANTHER" id="PTHR22893:SF91">
    <property type="entry name" value="NADPH DEHYDROGENASE 2-RELATED"/>
    <property type="match status" value="1"/>
</dbReference>